<keyword evidence="2" id="KW-1003">Cell membrane</keyword>
<feature type="transmembrane region" description="Helical" evidence="7">
    <location>
        <begin position="45"/>
        <end position="65"/>
    </location>
</feature>
<feature type="transmembrane region" description="Helical" evidence="7">
    <location>
        <begin position="187"/>
        <end position="206"/>
    </location>
</feature>
<feature type="transmembrane region" description="Helical" evidence="7">
    <location>
        <begin position="103"/>
        <end position="125"/>
    </location>
</feature>
<keyword evidence="4 7" id="KW-1133">Transmembrane helix</keyword>
<gene>
    <name evidence="8" type="ORF">HYZ11_09615</name>
</gene>
<evidence type="ECO:0000256" key="7">
    <source>
        <dbReference type="SAM" id="Phobius"/>
    </source>
</evidence>
<feature type="compositionally biased region" description="Basic and acidic residues" evidence="6">
    <location>
        <begin position="408"/>
        <end position="424"/>
    </location>
</feature>
<dbReference type="Pfam" id="PF03631">
    <property type="entry name" value="Virul_fac_BrkB"/>
    <property type="match status" value="1"/>
</dbReference>
<evidence type="ECO:0000313" key="9">
    <source>
        <dbReference type="Proteomes" id="UP000782312"/>
    </source>
</evidence>
<evidence type="ECO:0000256" key="1">
    <source>
        <dbReference type="ARBA" id="ARBA00004651"/>
    </source>
</evidence>
<feature type="transmembrane region" description="Helical" evidence="7">
    <location>
        <begin position="218"/>
        <end position="236"/>
    </location>
</feature>
<evidence type="ECO:0000256" key="5">
    <source>
        <dbReference type="ARBA" id="ARBA00023136"/>
    </source>
</evidence>
<protein>
    <submittedName>
        <fullName evidence="8">YihY family inner membrane protein</fullName>
    </submittedName>
</protein>
<evidence type="ECO:0000256" key="2">
    <source>
        <dbReference type="ARBA" id="ARBA00022475"/>
    </source>
</evidence>
<sequence length="440" mass="48522">MPESRPRAAEEHVAIIGRALPHPLRLPILAFGLFLSDQAHLRAAALTYTSLLSLVPVLAFAFSMLRGLGFEENLLTYLILQYFPATDQGLHEKLLTYVRQVNAGTLGVAGLAGLLFSVWLTLGTVERALNATFGARRERTWVRKVTDYFAILFLSPLMIAIIMSGITLLQVRETLGGIWLLSEALELALRLVPILGAILLFSWIIIVMPNTQVSPRAAAWGGVVGGAIWFFLQWGYVRFQVGFARNEAIYGALAQLPLFMAWVYLSWCALLYAAALAALAEGRRPPPEPGEARHPTDPRELALHILTEAAVRLAKAQPPLAREDARRGLDVQPEILETVLDQLQTRGYLTETREGGRFMLTVHPASIRAVEAWDLFTPPQPHCSPGAEMVIQEMRRRERSALEGLTLEDLRLAPEKTREDDKPAPRAAAPAEEPAAGPEG</sequence>
<evidence type="ECO:0000313" key="8">
    <source>
        <dbReference type="EMBL" id="MBI3127849.1"/>
    </source>
</evidence>
<feature type="compositionally biased region" description="Low complexity" evidence="6">
    <location>
        <begin position="425"/>
        <end position="440"/>
    </location>
</feature>
<comment type="subcellular location">
    <subcellularLocation>
        <location evidence="1">Cell membrane</location>
        <topology evidence="1">Multi-pass membrane protein</topology>
    </subcellularLocation>
</comment>
<feature type="transmembrane region" description="Helical" evidence="7">
    <location>
        <begin position="256"/>
        <end position="279"/>
    </location>
</feature>
<accession>A0A932I253</accession>
<keyword evidence="5 7" id="KW-0472">Membrane</keyword>
<dbReference type="PANTHER" id="PTHR30213">
    <property type="entry name" value="INNER MEMBRANE PROTEIN YHJD"/>
    <property type="match status" value="1"/>
</dbReference>
<feature type="transmembrane region" description="Helical" evidence="7">
    <location>
        <begin position="145"/>
        <end position="167"/>
    </location>
</feature>
<dbReference type="GO" id="GO:0005886">
    <property type="term" value="C:plasma membrane"/>
    <property type="evidence" value="ECO:0007669"/>
    <property type="project" value="UniProtKB-SubCell"/>
</dbReference>
<dbReference type="Proteomes" id="UP000782312">
    <property type="component" value="Unassembled WGS sequence"/>
</dbReference>
<evidence type="ECO:0000256" key="3">
    <source>
        <dbReference type="ARBA" id="ARBA00022692"/>
    </source>
</evidence>
<evidence type="ECO:0000256" key="6">
    <source>
        <dbReference type="SAM" id="MobiDB-lite"/>
    </source>
</evidence>
<comment type="caution">
    <text evidence="8">The sequence shown here is derived from an EMBL/GenBank/DDBJ whole genome shotgun (WGS) entry which is preliminary data.</text>
</comment>
<dbReference type="PANTHER" id="PTHR30213:SF0">
    <property type="entry name" value="UPF0761 MEMBRANE PROTEIN YIHY"/>
    <property type="match status" value="1"/>
</dbReference>
<proteinExistence type="predicted"/>
<name>A0A932I253_UNCTE</name>
<dbReference type="AlphaFoldDB" id="A0A932I253"/>
<dbReference type="NCBIfam" id="TIGR00765">
    <property type="entry name" value="yihY_not_rbn"/>
    <property type="match status" value="1"/>
</dbReference>
<evidence type="ECO:0000256" key="4">
    <source>
        <dbReference type="ARBA" id="ARBA00022989"/>
    </source>
</evidence>
<organism evidence="8 9">
    <name type="scientific">Tectimicrobiota bacterium</name>
    <dbReference type="NCBI Taxonomy" id="2528274"/>
    <lineage>
        <taxon>Bacteria</taxon>
        <taxon>Pseudomonadati</taxon>
        <taxon>Nitrospinota/Tectimicrobiota group</taxon>
        <taxon>Candidatus Tectimicrobiota</taxon>
    </lineage>
</organism>
<keyword evidence="3 7" id="KW-0812">Transmembrane</keyword>
<feature type="region of interest" description="Disordered" evidence="6">
    <location>
        <begin position="402"/>
        <end position="440"/>
    </location>
</feature>
<dbReference type="InterPro" id="IPR017039">
    <property type="entry name" value="Virul_fac_BrkB"/>
</dbReference>
<reference evidence="8" key="1">
    <citation type="submission" date="2020-07" db="EMBL/GenBank/DDBJ databases">
        <title>Huge and variable diversity of episymbiotic CPR bacteria and DPANN archaea in groundwater ecosystems.</title>
        <authorList>
            <person name="He C.Y."/>
            <person name="Keren R."/>
            <person name="Whittaker M."/>
            <person name="Farag I.F."/>
            <person name="Doudna J."/>
            <person name="Cate J.H.D."/>
            <person name="Banfield J.F."/>
        </authorList>
    </citation>
    <scope>NUCLEOTIDE SEQUENCE</scope>
    <source>
        <strain evidence="8">NC_groundwater_763_Ag_S-0.2um_68_21</strain>
    </source>
</reference>
<dbReference type="EMBL" id="JACPUR010000019">
    <property type="protein sequence ID" value="MBI3127849.1"/>
    <property type="molecule type" value="Genomic_DNA"/>
</dbReference>